<dbReference type="InterPro" id="IPR037401">
    <property type="entry name" value="SnoaL-like"/>
</dbReference>
<dbReference type="AlphaFoldDB" id="A0A5B8U8I3"/>
<evidence type="ECO:0000313" key="2">
    <source>
        <dbReference type="EMBL" id="QEC49426.1"/>
    </source>
</evidence>
<gene>
    <name evidence="2" type="ORF">FSW04_18850</name>
</gene>
<dbReference type="KEGG" id="bsol:FSW04_18850"/>
<reference evidence="2 3" key="1">
    <citation type="journal article" date="2018" name="J. Microbiol.">
        <title>Baekduia soli gen. nov., sp. nov., a novel bacterium isolated from the soil of Baekdu Mountain and proposal of a novel family name, Baekduiaceae fam. nov.</title>
        <authorList>
            <person name="An D.S."/>
            <person name="Siddiqi M.Z."/>
            <person name="Kim K.H."/>
            <person name="Yu H.S."/>
            <person name="Im W.T."/>
        </authorList>
    </citation>
    <scope>NUCLEOTIDE SEQUENCE [LARGE SCALE GENOMIC DNA]</scope>
    <source>
        <strain evidence="2 3">BR7-21</strain>
    </source>
</reference>
<evidence type="ECO:0000259" key="1">
    <source>
        <dbReference type="Pfam" id="PF13577"/>
    </source>
</evidence>
<dbReference type="EMBL" id="CP042430">
    <property type="protein sequence ID" value="QEC49426.1"/>
    <property type="molecule type" value="Genomic_DNA"/>
</dbReference>
<evidence type="ECO:0000313" key="3">
    <source>
        <dbReference type="Proteomes" id="UP000321805"/>
    </source>
</evidence>
<dbReference type="InterPro" id="IPR032710">
    <property type="entry name" value="NTF2-like_dom_sf"/>
</dbReference>
<dbReference type="Pfam" id="PF13577">
    <property type="entry name" value="SnoaL_4"/>
    <property type="match status" value="1"/>
</dbReference>
<dbReference type="OrthoDB" id="1492465at2"/>
<proteinExistence type="predicted"/>
<dbReference type="SUPFAM" id="SSF54427">
    <property type="entry name" value="NTF2-like"/>
    <property type="match status" value="1"/>
</dbReference>
<dbReference type="Proteomes" id="UP000321805">
    <property type="component" value="Chromosome"/>
</dbReference>
<keyword evidence="3" id="KW-1185">Reference proteome</keyword>
<dbReference type="CDD" id="cd00531">
    <property type="entry name" value="NTF2_like"/>
    <property type="match status" value="1"/>
</dbReference>
<name>A0A5B8U8I3_9ACTN</name>
<sequence length="173" mass="19334">MIEPTRPVPGWSAAAGRTGLAPPRAIARPDPLLDRLLIAESIARYGWAYDERRLDTMLEGFTEDALWEGSIMGVESIGPFRGRAALREFFGGIARRQTPQRRHAFTNIVVDELGPDTATAHAYILLWSSQDARTTPVTAGPYRFVFVRQDGRWLISELHAGFDAPLDWDRLGD</sequence>
<accession>A0A5B8U8I3</accession>
<dbReference type="RefSeq" id="WP_146921787.1">
    <property type="nucleotide sequence ID" value="NZ_CP042430.1"/>
</dbReference>
<feature type="domain" description="SnoaL-like" evidence="1">
    <location>
        <begin position="32"/>
        <end position="158"/>
    </location>
</feature>
<organism evidence="2 3">
    <name type="scientific">Baekduia soli</name>
    <dbReference type="NCBI Taxonomy" id="496014"/>
    <lineage>
        <taxon>Bacteria</taxon>
        <taxon>Bacillati</taxon>
        <taxon>Actinomycetota</taxon>
        <taxon>Thermoleophilia</taxon>
        <taxon>Solirubrobacterales</taxon>
        <taxon>Baekduiaceae</taxon>
        <taxon>Baekduia</taxon>
    </lineage>
</organism>
<dbReference type="Gene3D" id="3.10.450.50">
    <property type="match status" value="1"/>
</dbReference>
<protein>
    <submittedName>
        <fullName evidence="2">Nuclear transport factor 2 family protein</fullName>
    </submittedName>
</protein>